<protein>
    <recommendedName>
        <fullName evidence="8">Membrane-associated proteins in eicosanoid and glutathione metabolism</fullName>
    </recommendedName>
</protein>
<gene>
    <name evidence="6" type="ORF">K452DRAFT_290821</name>
</gene>
<evidence type="ECO:0000256" key="5">
    <source>
        <dbReference type="SAM" id="Phobius"/>
    </source>
</evidence>
<dbReference type="GO" id="GO:0004364">
    <property type="term" value="F:glutathione transferase activity"/>
    <property type="evidence" value="ECO:0007669"/>
    <property type="project" value="TreeGrafter"/>
</dbReference>
<dbReference type="GO" id="GO:0004602">
    <property type="term" value="F:glutathione peroxidase activity"/>
    <property type="evidence" value="ECO:0007669"/>
    <property type="project" value="TreeGrafter"/>
</dbReference>
<keyword evidence="4 5" id="KW-0472">Membrane</keyword>
<reference evidence="6" key="1">
    <citation type="journal article" date="2020" name="Stud. Mycol.">
        <title>101 Dothideomycetes genomes: a test case for predicting lifestyles and emergence of pathogens.</title>
        <authorList>
            <person name="Haridas S."/>
            <person name="Albert R."/>
            <person name="Binder M."/>
            <person name="Bloem J."/>
            <person name="Labutti K."/>
            <person name="Salamov A."/>
            <person name="Andreopoulos B."/>
            <person name="Baker S."/>
            <person name="Barry K."/>
            <person name="Bills G."/>
            <person name="Bluhm B."/>
            <person name="Cannon C."/>
            <person name="Castanera R."/>
            <person name="Culley D."/>
            <person name="Daum C."/>
            <person name="Ezra D."/>
            <person name="Gonzalez J."/>
            <person name="Henrissat B."/>
            <person name="Kuo A."/>
            <person name="Liang C."/>
            <person name="Lipzen A."/>
            <person name="Lutzoni F."/>
            <person name="Magnuson J."/>
            <person name="Mondo S."/>
            <person name="Nolan M."/>
            <person name="Ohm R."/>
            <person name="Pangilinan J."/>
            <person name="Park H.-J."/>
            <person name="Ramirez L."/>
            <person name="Alfaro M."/>
            <person name="Sun H."/>
            <person name="Tritt A."/>
            <person name="Yoshinaga Y."/>
            <person name="Zwiers L.-H."/>
            <person name="Turgeon B."/>
            <person name="Goodwin S."/>
            <person name="Spatafora J."/>
            <person name="Crous P."/>
            <person name="Grigoriev I."/>
        </authorList>
    </citation>
    <scope>NUCLEOTIDE SEQUENCE</scope>
    <source>
        <strain evidence="6">CBS 121167</strain>
    </source>
</reference>
<feature type="transmembrane region" description="Helical" evidence="5">
    <location>
        <begin position="99"/>
        <end position="120"/>
    </location>
</feature>
<feature type="transmembrane region" description="Helical" evidence="5">
    <location>
        <begin position="12"/>
        <end position="28"/>
    </location>
</feature>
<dbReference type="Pfam" id="PF01124">
    <property type="entry name" value="MAPEG"/>
    <property type="match status" value="1"/>
</dbReference>
<evidence type="ECO:0008006" key="8">
    <source>
        <dbReference type="Google" id="ProtNLM"/>
    </source>
</evidence>
<dbReference type="Gene3D" id="1.20.120.550">
    <property type="entry name" value="Membrane associated eicosanoid/glutathione metabolism-like domain"/>
    <property type="match status" value="1"/>
</dbReference>
<dbReference type="GO" id="GO:0005783">
    <property type="term" value="C:endoplasmic reticulum"/>
    <property type="evidence" value="ECO:0007669"/>
    <property type="project" value="TreeGrafter"/>
</dbReference>
<dbReference type="OrthoDB" id="410651at2759"/>
<dbReference type="Proteomes" id="UP000799438">
    <property type="component" value="Unassembled WGS sequence"/>
</dbReference>
<comment type="subcellular location">
    <subcellularLocation>
        <location evidence="1">Membrane</location>
        <topology evidence="1">Multi-pass membrane protein</topology>
    </subcellularLocation>
</comment>
<dbReference type="GeneID" id="54298557"/>
<keyword evidence="7" id="KW-1185">Reference proteome</keyword>
<evidence type="ECO:0000256" key="4">
    <source>
        <dbReference type="ARBA" id="ARBA00023136"/>
    </source>
</evidence>
<dbReference type="GO" id="GO:0016020">
    <property type="term" value="C:membrane"/>
    <property type="evidence" value="ECO:0007669"/>
    <property type="project" value="UniProtKB-SubCell"/>
</dbReference>
<dbReference type="InterPro" id="IPR050997">
    <property type="entry name" value="MAPEG"/>
</dbReference>
<feature type="transmembrane region" description="Helical" evidence="5">
    <location>
        <begin position="132"/>
        <end position="152"/>
    </location>
</feature>
<name>A0A6A6B231_9PEZI</name>
<dbReference type="InterPro" id="IPR023352">
    <property type="entry name" value="MAPEG-like_dom_sf"/>
</dbReference>
<keyword evidence="3 5" id="KW-1133">Transmembrane helix</keyword>
<dbReference type="GO" id="GO:0005635">
    <property type="term" value="C:nuclear envelope"/>
    <property type="evidence" value="ECO:0007669"/>
    <property type="project" value="TreeGrafter"/>
</dbReference>
<dbReference type="SUPFAM" id="SSF161084">
    <property type="entry name" value="MAPEG domain-like"/>
    <property type="match status" value="1"/>
</dbReference>
<proteinExistence type="predicted"/>
<dbReference type="PANTHER" id="PTHR10250:SF26">
    <property type="entry name" value="GLUTATHIONE S-TRANSFERASE 3, MITOCHONDRIAL"/>
    <property type="match status" value="1"/>
</dbReference>
<accession>A0A6A6B231</accession>
<dbReference type="PANTHER" id="PTHR10250">
    <property type="entry name" value="MICROSOMAL GLUTATHIONE S-TRANSFERASE"/>
    <property type="match status" value="1"/>
</dbReference>
<dbReference type="AlphaFoldDB" id="A0A6A6B231"/>
<evidence type="ECO:0000313" key="6">
    <source>
        <dbReference type="EMBL" id="KAF2138239.1"/>
    </source>
</evidence>
<evidence type="ECO:0000256" key="2">
    <source>
        <dbReference type="ARBA" id="ARBA00022692"/>
    </source>
</evidence>
<evidence type="ECO:0000256" key="3">
    <source>
        <dbReference type="ARBA" id="ARBA00022989"/>
    </source>
</evidence>
<organism evidence="6 7">
    <name type="scientific">Aplosporella prunicola CBS 121167</name>
    <dbReference type="NCBI Taxonomy" id="1176127"/>
    <lineage>
        <taxon>Eukaryota</taxon>
        <taxon>Fungi</taxon>
        <taxon>Dikarya</taxon>
        <taxon>Ascomycota</taxon>
        <taxon>Pezizomycotina</taxon>
        <taxon>Dothideomycetes</taxon>
        <taxon>Dothideomycetes incertae sedis</taxon>
        <taxon>Botryosphaeriales</taxon>
        <taxon>Aplosporellaceae</taxon>
        <taxon>Aplosporella</taxon>
    </lineage>
</organism>
<dbReference type="EMBL" id="ML995497">
    <property type="protein sequence ID" value="KAF2138239.1"/>
    <property type="molecule type" value="Genomic_DNA"/>
</dbReference>
<keyword evidence="2 5" id="KW-0812">Transmembrane</keyword>
<dbReference type="RefSeq" id="XP_033393952.1">
    <property type="nucleotide sequence ID" value="XM_033541061.1"/>
</dbReference>
<evidence type="ECO:0000256" key="1">
    <source>
        <dbReference type="ARBA" id="ARBA00004141"/>
    </source>
</evidence>
<dbReference type="InterPro" id="IPR001129">
    <property type="entry name" value="Membr-assoc_MAPEG"/>
</dbReference>
<sequence>MSLITLEVPKEYGYVLAVATGTLFLGAWHGGRVMPFRKAAGVPYPYQYASKEQIDACDDAKQKSALQVYNCAQRAHYNYIENHPTFLTAMLISGLRYPVAAASVGAAWCLGRTLYAIGYTRPNTENGKGRLIGVWASLLQIGMLGTAAWTCWKLCA</sequence>
<evidence type="ECO:0000313" key="7">
    <source>
        <dbReference type="Proteomes" id="UP000799438"/>
    </source>
</evidence>